<evidence type="ECO:0000313" key="3">
    <source>
        <dbReference type="Proteomes" id="UP000030665"/>
    </source>
</evidence>
<dbReference type="OrthoDB" id="5918291at2759"/>
<protein>
    <submittedName>
        <fullName evidence="2">Dynein light chain LC6, flagellar outer arm</fullName>
    </submittedName>
</protein>
<keyword evidence="2" id="KW-0282">Flagellum</keyword>
<proteinExistence type="predicted"/>
<reference evidence="2" key="1">
    <citation type="submission" date="2014-01" db="EMBL/GenBank/DDBJ databases">
        <authorList>
            <person name="Aslett M."/>
        </authorList>
    </citation>
    <scope>NUCLEOTIDE SEQUENCE</scope>
</reference>
<keyword evidence="3" id="KW-1185">Reference proteome</keyword>
<gene>
    <name evidence="2" type="ORF">TTRE_0000895501</name>
</gene>
<name>A0A077ZJK8_TRITR</name>
<sequence length="502" mass="55118">MVNFAALVARTGKEQGTQLAHDEVDSGALVKVGQLPIQQPDFDYGSMKLLANIYTSMDQLKLTKNINDALIVGILNDMGKVFLNPESKTALMTGQGGKLPPPAKIENCNLREFRGHLETLSNDPNIAKDEAKVKAIKTTLTALDENNLIQLIELADIYQALGKDIVIPEEKVINLVDNLSKDGICSPDEVQAILNQFVAGNNEGLRPALIAHTMGPEIIVRQDGRIATKRSMMFTVEPQVEIERMEVVAYGNTGLVVLVPRGTVVTPPPAGGSPAEGSPPGLRGGFNILPSKDQKEAVPQQFVAKEYVALDMRKRTNELVDVGKFGPTKTWLPKIRDASEGSRGSQDTPTPSSDTESGTNLIAQRFLERKWSLADVLYTLTLEKSLQGQVHSFNADGVKLKYFTPTVANSLRLQVLHILNSAEHRGRTLTDMEIKFIKDVVELHVDIPLQQLQKTLNIAQLAGLITNKTVNTIYDNLKQQAKGGNTVKLYYVRKVMKESKKP</sequence>
<organism evidence="2 3">
    <name type="scientific">Trichuris trichiura</name>
    <name type="common">Whipworm</name>
    <name type="synonym">Trichocephalus trichiurus</name>
    <dbReference type="NCBI Taxonomy" id="36087"/>
    <lineage>
        <taxon>Eukaryota</taxon>
        <taxon>Metazoa</taxon>
        <taxon>Ecdysozoa</taxon>
        <taxon>Nematoda</taxon>
        <taxon>Enoplea</taxon>
        <taxon>Dorylaimia</taxon>
        <taxon>Trichinellida</taxon>
        <taxon>Trichuridae</taxon>
        <taxon>Trichuris</taxon>
    </lineage>
</organism>
<dbReference type="EMBL" id="HG807199">
    <property type="protein sequence ID" value="CDW60567.1"/>
    <property type="molecule type" value="Genomic_DNA"/>
</dbReference>
<feature type="region of interest" description="Disordered" evidence="1">
    <location>
        <begin position="332"/>
        <end position="358"/>
    </location>
</feature>
<reference evidence="2" key="2">
    <citation type="submission" date="2014-03" db="EMBL/GenBank/DDBJ databases">
        <title>The whipworm genome and dual-species transcriptomics of an intimate host-pathogen interaction.</title>
        <authorList>
            <person name="Foth B.J."/>
            <person name="Tsai I.J."/>
            <person name="Reid A.J."/>
            <person name="Bancroft A.J."/>
            <person name="Nichol S."/>
            <person name="Tracey A."/>
            <person name="Holroyd N."/>
            <person name="Cotton J.A."/>
            <person name="Stanley E.J."/>
            <person name="Zarowiecki M."/>
            <person name="Liu J.Z."/>
            <person name="Huckvale T."/>
            <person name="Cooper P.J."/>
            <person name="Grencis R.K."/>
            <person name="Berriman M."/>
        </authorList>
    </citation>
    <scope>NUCLEOTIDE SEQUENCE [LARGE SCALE GENOMIC DNA]</scope>
</reference>
<dbReference type="STRING" id="36087.A0A077ZJK8"/>
<evidence type="ECO:0000313" key="2">
    <source>
        <dbReference type="EMBL" id="CDW60567.1"/>
    </source>
</evidence>
<accession>A0A077ZJK8</accession>
<evidence type="ECO:0000256" key="1">
    <source>
        <dbReference type="SAM" id="MobiDB-lite"/>
    </source>
</evidence>
<keyword evidence="2" id="KW-0966">Cell projection</keyword>
<dbReference type="Proteomes" id="UP000030665">
    <property type="component" value="Unassembled WGS sequence"/>
</dbReference>
<feature type="compositionally biased region" description="Polar residues" evidence="1">
    <location>
        <begin position="342"/>
        <end position="358"/>
    </location>
</feature>
<dbReference type="AlphaFoldDB" id="A0A077ZJK8"/>
<keyword evidence="2" id="KW-0969">Cilium</keyword>